<evidence type="ECO:0000256" key="5">
    <source>
        <dbReference type="PROSITE-ProRule" id="PRU00277"/>
    </source>
</evidence>
<dbReference type="InterPro" id="IPR044609">
    <property type="entry name" value="FKBP2/11"/>
</dbReference>
<dbReference type="EC" id="5.2.1.8" evidence="2 5"/>
<dbReference type="PANTHER" id="PTHR45779:SF6">
    <property type="entry name" value="PEPTIDYL-PROLYL CIS-TRANS ISOMERASE FKBP15-1"/>
    <property type="match status" value="1"/>
</dbReference>
<reference evidence="7 8" key="1">
    <citation type="journal article" date="2017" name="Nat. Commun.">
        <title>Genome assembly with in vitro proximity ligation data and whole-genome triplication in lettuce.</title>
        <authorList>
            <person name="Reyes-Chin-Wo S."/>
            <person name="Wang Z."/>
            <person name="Yang X."/>
            <person name="Kozik A."/>
            <person name="Arikit S."/>
            <person name="Song C."/>
            <person name="Xia L."/>
            <person name="Froenicke L."/>
            <person name="Lavelle D.O."/>
            <person name="Truco M.J."/>
            <person name="Xia R."/>
            <person name="Zhu S."/>
            <person name="Xu C."/>
            <person name="Xu H."/>
            <person name="Xu X."/>
            <person name="Cox K."/>
            <person name="Korf I."/>
            <person name="Meyers B.C."/>
            <person name="Michelmore R.W."/>
        </authorList>
    </citation>
    <scope>NUCLEOTIDE SEQUENCE [LARGE SCALE GENOMIC DNA]</scope>
    <source>
        <strain evidence="8">cv. Salinas</strain>
        <tissue evidence="7">Seedlings</tissue>
    </source>
</reference>
<dbReference type="SUPFAM" id="SSF54534">
    <property type="entry name" value="FKBP-like"/>
    <property type="match status" value="1"/>
</dbReference>
<dbReference type="Pfam" id="PF00254">
    <property type="entry name" value="FKBP_C"/>
    <property type="match status" value="1"/>
</dbReference>
<name>A0A9R1WY66_LACSA</name>
<comment type="catalytic activity">
    <reaction evidence="1 5">
        <text>[protein]-peptidylproline (omega=180) = [protein]-peptidylproline (omega=0)</text>
        <dbReference type="Rhea" id="RHEA:16237"/>
        <dbReference type="Rhea" id="RHEA-COMP:10747"/>
        <dbReference type="Rhea" id="RHEA-COMP:10748"/>
        <dbReference type="ChEBI" id="CHEBI:83833"/>
        <dbReference type="ChEBI" id="CHEBI:83834"/>
        <dbReference type="EC" id="5.2.1.8"/>
    </reaction>
</comment>
<evidence type="ECO:0000313" key="7">
    <source>
        <dbReference type="EMBL" id="KAJ0191004.1"/>
    </source>
</evidence>
<keyword evidence="8" id="KW-1185">Reference proteome</keyword>
<evidence type="ECO:0000256" key="4">
    <source>
        <dbReference type="ARBA" id="ARBA00023235"/>
    </source>
</evidence>
<proteinExistence type="predicted"/>
<evidence type="ECO:0000259" key="6">
    <source>
        <dbReference type="PROSITE" id="PS50059"/>
    </source>
</evidence>
<comment type="caution">
    <text evidence="7">The sequence shown here is derived from an EMBL/GenBank/DDBJ whole genome shotgun (WGS) entry which is preliminary data.</text>
</comment>
<dbReference type="AlphaFoldDB" id="A0A9R1WY66"/>
<sequence>MTSSSSQTTVNGVENECDWGKLTDGTVFDSNFERADPIEFELGTGQVIKGIKPYDMTQFGSCEIQFLYILWKLTKIVYSRMGLGTIGNVCWEKRKLKIPSKLGYGDQGETRFNFWGTITTSSSRGYNPAYGRRHSSLLKSIDINGDASLSIYTVLELTRDVRVYVQKCLNKGKDTNLQFAIKAITITNGLKYSIATVNWGKANAAGTRAGVSQVASGLRNRSVEMVEAVYSLNKAYLSLPERTASVAGFTAMMTDYYSNMPFVPPLLLQRIEEVVHRLQAISLRKNK</sequence>
<protein>
    <recommendedName>
        <fullName evidence="2 5">peptidylprolyl isomerase</fullName>
        <ecNumber evidence="2 5">5.2.1.8</ecNumber>
    </recommendedName>
</protein>
<dbReference type="PROSITE" id="PS50059">
    <property type="entry name" value="FKBP_PPIASE"/>
    <property type="match status" value="1"/>
</dbReference>
<keyword evidence="3 5" id="KW-0697">Rotamase</keyword>
<dbReference type="EMBL" id="NBSK02000008">
    <property type="protein sequence ID" value="KAJ0191004.1"/>
    <property type="molecule type" value="Genomic_DNA"/>
</dbReference>
<dbReference type="InterPro" id="IPR046357">
    <property type="entry name" value="PPIase_dom_sf"/>
</dbReference>
<evidence type="ECO:0000256" key="3">
    <source>
        <dbReference type="ARBA" id="ARBA00023110"/>
    </source>
</evidence>
<gene>
    <name evidence="7" type="ORF">LSAT_V11C800434410</name>
</gene>
<organism evidence="7 8">
    <name type="scientific">Lactuca sativa</name>
    <name type="common">Garden lettuce</name>
    <dbReference type="NCBI Taxonomy" id="4236"/>
    <lineage>
        <taxon>Eukaryota</taxon>
        <taxon>Viridiplantae</taxon>
        <taxon>Streptophyta</taxon>
        <taxon>Embryophyta</taxon>
        <taxon>Tracheophyta</taxon>
        <taxon>Spermatophyta</taxon>
        <taxon>Magnoliopsida</taxon>
        <taxon>eudicotyledons</taxon>
        <taxon>Gunneridae</taxon>
        <taxon>Pentapetalae</taxon>
        <taxon>asterids</taxon>
        <taxon>campanulids</taxon>
        <taxon>Asterales</taxon>
        <taxon>Asteraceae</taxon>
        <taxon>Cichorioideae</taxon>
        <taxon>Cichorieae</taxon>
        <taxon>Lactucinae</taxon>
        <taxon>Lactuca</taxon>
    </lineage>
</organism>
<keyword evidence="4 5" id="KW-0413">Isomerase</keyword>
<dbReference type="Gene3D" id="3.10.50.40">
    <property type="match status" value="1"/>
</dbReference>
<dbReference type="Proteomes" id="UP000235145">
    <property type="component" value="Unassembled WGS sequence"/>
</dbReference>
<dbReference type="SUPFAM" id="SSF64484">
    <property type="entry name" value="beta and beta-prime subunits of DNA dependent RNA-polymerase"/>
    <property type="match status" value="1"/>
</dbReference>
<dbReference type="InterPro" id="IPR001179">
    <property type="entry name" value="PPIase_FKBP_dom"/>
</dbReference>
<evidence type="ECO:0000256" key="2">
    <source>
        <dbReference type="ARBA" id="ARBA00013194"/>
    </source>
</evidence>
<evidence type="ECO:0000256" key="1">
    <source>
        <dbReference type="ARBA" id="ARBA00000971"/>
    </source>
</evidence>
<evidence type="ECO:0000313" key="8">
    <source>
        <dbReference type="Proteomes" id="UP000235145"/>
    </source>
</evidence>
<dbReference type="GO" id="GO:0003755">
    <property type="term" value="F:peptidyl-prolyl cis-trans isomerase activity"/>
    <property type="evidence" value="ECO:0007669"/>
    <property type="project" value="UniProtKB-KW"/>
</dbReference>
<feature type="domain" description="PPIase FKBP-type" evidence="6">
    <location>
        <begin position="20"/>
        <end position="123"/>
    </location>
</feature>
<accession>A0A9R1WY66</accession>
<dbReference type="PANTHER" id="PTHR45779">
    <property type="entry name" value="PEPTIDYLPROLYL ISOMERASE"/>
    <property type="match status" value="1"/>
</dbReference>